<accession>A0ABU9CJ92</accession>
<evidence type="ECO:0000259" key="1">
    <source>
        <dbReference type="PROSITE" id="PS51819"/>
    </source>
</evidence>
<dbReference type="RefSeq" id="WP_341411604.1">
    <property type="nucleotide sequence ID" value="NZ_JBBUTH010000008.1"/>
</dbReference>
<comment type="caution">
    <text evidence="2">The sequence shown here is derived from an EMBL/GenBank/DDBJ whole genome shotgun (WGS) entry which is preliminary data.</text>
</comment>
<dbReference type="Pfam" id="PF00903">
    <property type="entry name" value="Glyoxalase"/>
    <property type="match status" value="1"/>
</dbReference>
<dbReference type="Proteomes" id="UP001365405">
    <property type="component" value="Unassembled WGS sequence"/>
</dbReference>
<dbReference type="PANTHER" id="PTHR34109">
    <property type="entry name" value="BNAUNNG04460D PROTEIN-RELATED"/>
    <property type="match status" value="1"/>
</dbReference>
<feature type="domain" description="VOC" evidence="1">
    <location>
        <begin position="12"/>
        <end position="137"/>
    </location>
</feature>
<reference evidence="2 3" key="1">
    <citation type="submission" date="2024-04" db="EMBL/GenBank/DDBJ databases">
        <title>Novel species of the genus Ideonella isolated from streams.</title>
        <authorList>
            <person name="Lu H."/>
        </authorList>
    </citation>
    <scope>NUCLEOTIDE SEQUENCE [LARGE SCALE GENOMIC DNA]</scope>
    <source>
        <strain evidence="2 3">DXS22W</strain>
    </source>
</reference>
<name>A0ABU9CJ92_9BURK</name>
<dbReference type="SUPFAM" id="SSF54593">
    <property type="entry name" value="Glyoxalase/Bleomycin resistance protein/Dihydroxybiphenyl dioxygenase"/>
    <property type="match status" value="1"/>
</dbReference>
<keyword evidence="3" id="KW-1185">Reference proteome</keyword>
<sequence>MSPAPVPAIPDGFHSLTPHLVCAGASDAIAFYVRAFGAEELSRLPGPGGLLMHASMRIGDSMLMLHDEFPEMGAIGPKARGGTAVTLHLYTTDADATFARAVEAGCRVVMPLADQFWGDRYGQVEDPFGHRWSIAMQTRQLTPQQITEGLQAMAAQGPGCT</sequence>
<dbReference type="CDD" id="cd07246">
    <property type="entry name" value="VOC_like"/>
    <property type="match status" value="1"/>
</dbReference>
<proteinExistence type="predicted"/>
<organism evidence="2 3">
    <name type="scientific">Pseudaquabacterium inlustre</name>
    <dbReference type="NCBI Taxonomy" id="2984192"/>
    <lineage>
        <taxon>Bacteria</taxon>
        <taxon>Pseudomonadati</taxon>
        <taxon>Pseudomonadota</taxon>
        <taxon>Betaproteobacteria</taxon>
        <taxon>Burkholderiales</taxon>
        <taxon>Sphaerotilaceae</taxon>
        <taxon>Pseudaquabacterium</taxon>
    </lineage>
</organism>
<dbReference type="Gene3D" id="3.30.720.120">
    <property type="match status" value="1"/>
</dbReference>
<dbReference type="Gene3D" id="3.30.720.110">
    <property type="match status" value="1"/>
</dbReference>
<protein>
    <submittedName>
        <fullName evidence="2">VOC family protein</fullName>
    </submittedName>
</protein>
<dbReference type="PROSITE" id="PS51819">
    <property type="entry name" value="VOC"/>
    <property type="match status" value="1"/>
</dbReference>
<dbReference type="PANTHER" id="PTHR34109:SF1">
    <property type="entry name" value="VOC DOMAIN-CONTAINING PROTEIN"/>
    <property type="match status" value="1"/>
</dbReference>
<dbReference type="InterPro" id="IPR037523">
    <property type="entry name" value="VOC_core"/>
</dbReference>
<dbReference type="InterPro" id="IPR029068">
    <property type="entry name" value="Glyas_Bleomycin-R_OHBP_Dase"/>
</dbReference>
<evidence type="ECO:0000313" key="2">
    <source>
        <dbReference type="EMBL" id="MEK8051910.1"/>
    </source>
</evidence>
<dbReference type="EMBL" id="JBBUTH010000008">
    <property type="protein sequence ID" value="MEK8051910.1"/>
    <property type="molecule type" value="Genomic_DNA"/>
</dbReference>
<dbReference type="InterPro" id="IPR004360">
    <property type="entry name" value="Glyas_Fos-R_dOase_dom"/>
</dbReference>
<gene>
    <name evidence="2" type="ORF">AACH10_16780</name>
</gene>
<evidence type="ECO:0000313" key="3">
    <source>
        <dbReference type="Proteomes" id="UP001365405"/>
    </source>
</evidence>